<comment type="similarity">
    <text evidence="2">Belongs to the LemA family.</text>
</comment>
<evidence type="ECO:0000256" key="5">
    <source>
        <dbReference type="ARBA" id="ARBA00023136"/>
    </source>
</evidence>
<keyword evidence="5" id="KW-0472">Membrane</keyword>
<sequence length="185" mass="20858">MIVILALIVFLLLFGIVMYNSLIGKRNQVTNAFSAIDVMLKKRFDLIPNLVELVKQYMNYEQDTLTKIVELRAKAVNGNLSDQEKAALDTQLSASVRGLMVNVENYPDLKANSNFNNLQSTWTESEEQIAAARRTYNAAVTDYNNAIMMFPGNMFAGMLGYTKIDVLATQEEERKNVSAKELFNN</sequence>
<dbReference type="Gene3D" id="1.20.1440.20">
    <property type="entry name" value="LemA-like domain"/>
    <property type="match status" value="1"/>
</dbReference>
<dbReference type="Proteomes" id="UP001597138">
    <property type="component" value="Unassembled WGS sequence"/>
</dbReference>
<keyword evidence="7" id="KW-1185">Reference proteome</keyword>
<evidence type="ECO:0000256" key="3">
    <source>
        <dbReference type="ARBA" id="ARBA00022692"/>
    </source>
</evidence>
<evidence type="ECO:0000313" key="7">
    <source>
        <dbReference type="Proteomes" id="UP001597138"/>
    </source>
</evidence>
<dbReference type="PANTHER" id="PTHR34478">
    <property type="entry name" value="PROTEIN LEMA"/>
    <property type="match status" value="1"/>
</dbReference>
<comment type="subcellular location">
    <subcellularLocation>
        <location evidence="1">Membrane</location>
        <topology evidence="1">Single-pass membrane protein</topology>
    </subcellularLocation>
</comment>
<evidence type="ECO:0000313" key="6">
    <source>
        <dbReference type="EMBL" id="MFD1602972.1"/>
    </source>
</evidence>
<dbReference type="InterPro" id="IPR007156">
    <property type="entry name" value="MamQ_LemA"/>
</dbReference>
<name>A0ABW4HCB8_9FLAO</name>
<evidence type="ECO:0000256" key="1">
    <source>
        <dbReference type="ARBA" id="ARBA00004167"/>
    </source>
</evidence>
<organism evidence="6 7">
    <name type="scientific">Flavobacterium artemisiae</name>
    <dbReference type="NCBI Taxonomy" id="2126556"/>
    <lineage>
        <taxon>Bacteria</taxon>
        <taxon>Pseudomonadati</taxon>
        <taxon>Bacteroidota</taxon>
        <taxon>Flavobacteriia</taxon>
        <taxon>Flavobacteriales</taxon>
        <taxon>Flavobacteriaceae</taxon>
        <taxon>Flavobacterium</taxon>
    </lineage>
</organism>
<proteinExistence type="inferred from homology"/>
<dbReference type="RefSeq" id="WP_379814226.1">
    <property type="nucleotide sequence ID" value="NZ_JBHUDZ010000009.1"/>
</dbReference>
<dbReference type="PANTHER" id="PTHR34478:SF1">
    <property type="entry name" value="PROTEIN LEMA"/>
    <property type="match status" value="1"/>
</dbReference>
<evidence type="ECO:0000256" key="2">
    <source>
        <dbReference type="ARBA" id="ARBA00008854"/>
    </source>
</evidence>
<reference evidence="7" key="1">
    <citation type="journal article" date="2019" name="Int. J. Syst. Evol. Microbiol.">
        <title>The Global Catalogue of Microorganisms (GCM) 10K type strain sequencing project: providing services to taxonomists for standard genome sequencing and annotation.</title>
        <authorList>
            <consortium name="The Broad Institute Genomics Platform"/>
            <consortium name="The Broad Institute Genome Sequencing Center for Infectious Disease"/>
            <person name="Wu L."/>
            <person name="Ma J."/>
        </authorList>
    </citation>
    <scope>NUCLEOTIDE SEQUENCE [LARGE SCALE GENOMIC DNA]</scope>
    <source>
        <strain evidence="7">CCUG 70865</strain>
    </source>
</reference>
<dbReference type="SUPFAM" id="SSF140478">
    <property type="entry name" value="LemA-like"/>
    <property type="match status" value="1"/>
</dbReference>
<dbReference type="InterPro" id="IPR023353">
    <property type="entry name" value="LemA-like_dom_sf"/>
</dbReference>
<keyword evidence="4" id="KW-1133">Transmembrane helix</keyword>
<keyword evidence="3" id="KW-0812">Transmembrane</keyword>
<evidence type="ECO:0000256" key="4">
    <source>
        <dbReference type="ARBA" id="ARBA00022989"/>
    </source>
</evidence>
<dbReference type="EMBL" id="JBHUDZ010000009">
    <property type="protein sequence ID" value="MFD1602972.1"/>
    <property type="molecule type" value="Genomic_DNA"/>
</dbReference>
<protein>
    <submittedName>
        <fullName evidence="6">LemA family protein</fullName>
    </submittedName>
</protein>
<accession>A0ABW4HCB8</accession>
<comment type="caution">
    <text evidence="6">The sequence shown here is derived from an EMBL/GenBank/DDBJ whole genome shotgun (WGS) entry which is preliminary data.</text>
</comment>
<gene>
    <name evidence="6" type="ORF">ACFSC2_09515</name>
</gene>
<dbReference type="Pfam" id="PF04011">
    <property type="entry name" value="LemA"/>
    <property type="match status" value="1"/>
</dbReference>